<dbReference type="PROSITE" id="PS00105">
    <property type="entry name" value="AA_TRANSFER_CLASS_1"/>
    <property type="match status" value="1"/>
</dbReference>
<accession>A0A1F5UV69</accession>
<sequence>MLALSERVSHLAVSATLAVKRKADELRSQGVDLVDFGIGEPDFHTPEHIKQAAYRAIKENFTKYTDAGGTRELRQAVAEKYQRDYGASFDPQCEIMITCGAKQALYNAALALFEPGDEVIVPTPYWVSYPEQIKLAGATVVYLDTREDSEFSLTTKEVERALTPRTKALILNFPNNPSGATLVPGELKRMVELARARHFYVIYDECYEQFIYDGSPLSAASFGKENVILAGSCSKTYAMTGWRIGWAVGPAQILHAMEKIQSQCTSNPTSIAQRAALEALTADQGCVSEMIAEYRHRRDVMVEGLNEISGIRCKLPKGSFFAFPNVAGLFEGPIQNSTDLARHLLEKAGVVTISGVEFGRDGFLRISYATSMDRIEEGLRRLKRLFG</sequence>
<proteinExistence type="inferred from homology"/>
<comment type="similarity">
    <text evidence="2 6">Belongs to the class-I pyridoxal-phosphate-dependent aminotransferase family.</text>
</comment>
<evidence type="ECO:0000256" key="1">
    <source>
        <dbReference type="ARBA" id="ARBA00001933"/>
    </source>
</evidence>
<dbReference type="EMBL" id="MFGX01000064">
    <property type="protein sequence ID" value="OGF55056.1"/>
    <property type="molecule type" value="Genomic_DNA"/>
</dbReference>
<keyword evidence="4 6" id="KW-0808">Transferase</keyword>
<dbReference type="PANTHER" id="PTHR46383:SF1">
    <property type="entry name" value="ASPARTATE AMINOTRANSFERASE"/>
    <property type="match status" value="1"/>
</dbReference>
<dbReference type="Gene3D" id="3.40.640.10">
    <property type="entry name" value="Type I PLP-dependent aspartate aminotransferase-like (Major domain)"/>
    <property type="match status" value="1"/>
</dbReference>
<keyword evidence="5" id="KW-0663">Pyridoxal phosphate</keyword>
<evidence type="ECO:0000256" key="5">
    <source>
        <dbReference type="ARBA" id="ARBA00022898"/>
    </source>
</evidence>
<evidence type="ECO:0000256" key="2">
    <source>
        <dbReference type="ARBA" id="ARBA00007441"/>
    </source>
</evidence>
<dbReference type="InterPro" id="IPR050596">
    <property type="entry name" value="AspAT/PAT-like"/>
</dbReference>
<dbReference type="EC" id="2.6.1.-" evidence="6"/>
<comment type="cofactor">
    <cofactor evidence="1 6">
        <name>pyridoxal 5'-phosphate</name>
        <dbReference type="ChEBI" id="CHEBI:597326"/>
    </cofactor>
</comment>
<dbReference type="InterPro" id="IPR015422">
    <property type="entry name" value="PyrdxlP-dep_Trfase_small"/>
</dbReference>
<dbReference type="GO" id="GO:0006520">
    <property type="term" value="P:amino acid metabolic process"/>
    <property type="evidence" value="ECO:0007669"/>
    <property type="project" value="InterPro"/>
</dbReference>
<dbReference type="SUPFAM" id="SSF53383">
    <property type="entry name" value="PLP-dependent transferases"/>
    <property type="match status" value="1"/>
</dbReference>
<keyword evidence="3 6" id="KW-0032">Aminotransferase</keyword>
<dbReference type="Proteomes" id="UP000179157">
    <property type="component" value="Unassembled WGS sequence"/>
</dbReference>
<dbReference type="Pfam" id="PF00155">
    <property type="entry name" value="Aminotran_1_2"/>
    <property type="match status" value="1"/>
</dbReference>
<evidence type="ECO:0000259" key="7">
    <source>
        <dbReference type="Pfam" id="PF00155"/>
    </source>
</evidence>
<protein>
    <recommendedName>
        <fullName evidence="6">Aminotransferase</fullName>
        <ecNumber evidence="6">2.6.1.-</ecNumber>
    </recommendedName>
</protein>
<dbReference type="Gene3D" id="3.90.1150.10">
    <property type="entry name" value="Aspartate Aminotransferase, domain 1"/>
    <property type="match status" value="1"/>
</dbReference>
<name>A0A1F5UV69_FRAXR</name>
<dbReference type="InterPro" id="IPR004838">
    <property type="entry name" value="NHTrfase_class1_PyrdxlP-BS"/>
</dbReference>
<evidence type="ECO:0000256" key="3">
    <source>
        <dbReference type="ARBA" id="ARBA00022576"/>
    </source>
</evidence>
<dbReference type="InterPro" id="IPR015421">
    <property type="entry name" value="PyrdxlP-dep_Trfase_major"/>
</dbReference>
<reference evidence="8 9" key="1">
    <citation type="journal article" date="2016" name="Nat. Commun.">
        <title>Thousands of microbial genomes shed light on interconnected biogeochemical processes in an aquifer system.</title>
        <authorList>
            <person name="Anantharaman K."/>
            <person name="Brown C.T."/>
            <person name="Hug L.A."/>
            <person name="Sharon I."/>
            <person name="Castelle C.J."/>
            <person name="Probst A.J."/>
            <person name="Thomas B.C."/>
            <person name="Singh A."/>
            <person name="Wilkins M.J."/>
            <person name="Karaoz U."/>
            <person name="Brodie E.L."/>
            <person name="Williams K.H."/>
            <person name="Hubbard S.S."/>
            <person name="Banfield J.F."/>
        </authorList>
    </citation>
    <scope>NUCLEOTIDE SEQUENCE [LARGE SCALE GENOMIC DNA]</scope>
    <source>
        <strain evidence="9">RBG_16_55_9</strain>
    </source>
</reference>
<evidence type="ECO:0000256" key="6">
    <source>
        <dbReference type="RuleBase" id="RU000481"/>
    </source>
</evidence>
<evidence type="ECO:0000313" key="9">
    <source>
        <dbReference type="Proteomes" id="UP000179157"/>
    </source>
</evidence>
<dbReference type="GO" id="GO:0008483">
    <property type="term" value="F:transaminase activity"/>
    <property type="evidence" value="ECO:0007669"/>
    <property type="project" value="UniProtKB-KW"/>
</dbReference>
<feature type="domain" description="Aminotransferase class I/classII large" evidence="7">
    <location>
        <begin position="32"/>
        <end position="382"/>
    </location>
</feature>
<dbReference type="InterPro" id="IPR015424">
    <property type="entry name" value="PyrdxlP-dep_Trfase"/>
</dbReference>
<comment type="caution">
    <text evidence="8">The sequence shown here is derived from an EMBL/GenBank/DDBJ whole genome shotgun (WGS) entry which is preliminary data.</text>
</comment>
<dbReference type="AlphaFoldDB" id="A0A1F5UV69"/>
<dbReference type="InterPro" id="IPR004839">
    <property type="entry name" value="Aminotransferase_I/II_large"/>
</dbReference>
<evidence type="ECO:0000313" key="8">
    <source>
        <dbReference type="EMBL" id="OGF55056.1"/>
    </source>
</evidence>
<dbReference type="PANTHER" id="PTHR46383">
    <property type="entry name" value="ASPARTATE AMINOTRANSFERASE"/>
    <property type="match status" value="1"/>
</dbReference>
<evidence type="ECO:0000256" key="4">
    <source>
        <dbReference type="ARBA" id="ARBA00022679"/>
    </source>
</evidence>
<gene>
    <name evidence="8" type="ORF">A2Z21_04485</name>
</gene>
<dbReference type="STRING" id="1817864.A2Z21_04485"/>
<dbReference type="CDD" id="cd00609">
    <property type="entry name" value="AAT_like"/>
    <property type="match status" value="1"/>
</dbReference>
<organism evidence="8 9">
    <name type="scientific">Fraserbacteria sp. (strain RBG_16_55_9)</name>
    <dbReference type="NCBI Taxonomy" id="1817864"/>
    <lineage>
        <taxon>Bacteria</taxon>
        <taxon>Candidatus Fraseribacteriota</taxon>
    </lineage>
</organism>
<dbReference type="GO" id="GO:0030170">
    <property type="term" value="F:pyridoxal phosphate binding"/>
    <property type="evidence" value="ECO:0007669"/>
    <property type="project" value="InterPro"/>
</dbReference>
<dbReference type="FunFam" id="3.40.640.10:FF:000033">
    <property type="entry name" value="Aspartate aminotransferase"/>
    <property type="match status" value="1"/>
</dbReference>